<dbReference type="InterPro" id="IPR001841">
    <property type="entry name" value="Znf_RING"/>
</dbReference>
<dbReference type="Pfam" id="PF13920">
    <property type="entry name" value="zf-C3HC4_3"/>
    <property type="match status" value="1"/>
</dbReference>
<dbReference type="EMBL" id="CAMXCT030000859">
    <property type="protein sequence ID" value="CAL4771405.1"/>
    <property type="molecule type" value="Genomic_DNA"/>
</dbReference>
<keyword evidence="1" id="KW-0479">Metal-binding</keyword>
<name>A0A9P1FPY5_9DINO</name>
<feature type="domain" description="RING-type" evidence="2">
    <location>
        <begin position="41"/>
        <end position="81"/>
    </location>
</feature>
<reference evidence="4 5" key="2">
    <citation type="submission" date="2024-05" db="EMBL/GenBank/DDBJ databases">
        <authorList>
            <person name="Chen Y."/>
            <person name="Shah S."/>
            <person name="Dougan E. K."/>
            <person name="Thang M."/>
            <person name="Chan C."/>
        </authorList>
    </citation>
    <scope>NUCLEOTIDE SEQUENCE [LARGE SCALE GENOMIC DNA]</scope>
</reference>
<dbReference type="GO" id="GO:0016567">
    <property type="term" value="P:protein ubiquitination"/>
    <property type="evidence" value="ECO:0007669"/>
    <property type="project" value="TreeGrafter"/>
</dbReference>
<comment type="caution">
    <text evidence="3">The sequence shown here is derived from an EMBL/GenBank/DDBJ whole genome shotgun (WGS) entry which is preliminary data.</text>
</comment>
<keyword evidence="4" id="KW-0808">Transferase</keyword>
<evidence type="ECO:0000259" key="2">
    <source>
        <dbReference type="PROSITE" id="PS50089"/>
    </source>
</evidence>
<dbReference type="SUPFAM" id="SSF57850">
    <property type="entry name" value="RING/U-box"/>
    <property type="match status" value="1"/>
</dbReference>
<dbReference type="EMBL" id="CAMXCT010000859">
    <property type="protein sequence ID" value="CAI3984093.1"/>
    <property type="molecule type" value="Genomic_DNA"/>
</dbReference>
<dbReference type="OrthoDB" id="5855668at2759"/>
<dbReference type="InterPro" id="IPR013083">
    <property type="entry name" value="Znf_RING/FYVE/PHD"/>
</dbReference>
<reference evidence="3" key="1">
    <citation type="submission" date="2022-10" db="EMBL/GenBank/DDBJ databases">
        <authorList>
            <person name="Chen Y."/>
            <person name="Dougan E. K."/>
            <person name="Chan C."/>
            <person name="Rhodes N."/>
            <person name="Thang M."/>
        </authorList>
    </citation>
    <scope>NUCLEOTIDE SEQUENCE</scope>
</reference>
<sequence>MEQNSQQLIREQLEVNDILVQETAHLKRKFTEAREGTEAQCVICRDAKPSQAFVPCGHVCACSACWDVFAQTGGRKCPNCRRDVEFSFSVFIEPLTVDLRLHVLKIHQ</sequence>
<accession>A0A9P1FPY5</accession>
<dbReference type="PANTHER" id="PTHR22696">
    <property type="entry name" value="E3 UBIQUITIN-PROTEIN LIGASE RNF26"/>
    <property type="match status" value="1"/>
</dbReference>
<keyword evidence="1" id="KW-0863">Zinc-finger</keyword>
<proteinExistence type="predicted"/>
<dbReference type="GO" id="GO:0008270">
    <property type="term" value="F:zinc ion binding"/>
    <property type="evidence" value="ECO:0007669"/>
    <property type="project" value="UniProtKB-KW"/>
</dbReference>
<evidence type="ECO:0000313" key="4">
    <source>
        <dbReference type="EMBL" id="CAL4771405.1"/>
    </source>
</evidence>
<dbReference type="GO" id="GO:0061630">
    <property type="term" value="F:ubiquitin protein ligase activity"/>
    <property type="evidence" value="ECO:0007669"/>
    <property type="project" value="TreeGrafter"/>
</dbReference>
<protein>
    <submittedName>
        <fullName evidence="4">E3 ubiquitin-protein ligase SP1 (DIAP1-lik e protein 1) (Protein SUPPRESSOR OF PPI1 LOCUS 1) (RING-type E3 ubiquitin transferase SP1)</fullName>
    </submittedName>
</protein>
<dbReference type="PANTHER" id="PTHR22696:SF1">
    <property type="entry name" value="E3 UBIQUITIN-PROTEIN LIGASE RNF26"/>
    <property type="match status" value="1"/>
</dbReference>
<keyword evidence="1" id="KW-0862">Zinc</keyword>
<dbReference type="GO" id="GO:0006511">
    <property type="term" value="P:ubiquitin-dependent protein catabolic process"/>
    <property type="evidence" value="ECO:0007669"/>
    <property type="project" value="TreeGrafter"/>
</dbReference>
<dbReference type="PROSITE" id="PS50089">
    <property type="entry name" value="ZF_RING_2"/>
    <property type="match status" value="1"/>
</dbReference>
<dbReference type="Proteomes" id="UP001152797">
    <property type="component" value="Unassembled WGS sequence"/>
</dbReference>
<evidence type="ECO:0000313" key="5">
    <source>
        <dbReference type="Proteomes" id="UP001152797"/>
    </source>
</evidence>
<dbReference type="EMBL" id="CAMXCT020000859">
    <property type="protein sequence ID" value="CAL1137468.1"/>
    <property type="molecule type" value="Genomic_DNA"/>
</dbReference>
<keyword evidence="5" id="KW-1185">Reference proteome</keyword>
<evidence type="ECO:0000313" key="3">
    <source>
        <dbReference type="EMBL" id="CAI3984093.1"/>
    </source>
</evidence>
<dbReference type="AlphaFoldDB" id="A0A9P1FPY5"/>
<organism evidence="3">
    <name type="scientific">Cladocopium goreaui</name>
    <dbReference type="NCBI Taxonomy" id="2562237"/>
    <lineage>
        <taxon>Eukaryota</taxon>
        <taxon>Sar</taxon>
        <taxon>Alveolata</taxon>
        <taxon>Dinophyceae</taxon>
        <taxon>Suessiales</taxon>
        <taxon>Symbiodiniaceae</taxon>
        <taxon>Cladocopium</taxon>
    </lineage>
</organism>
<dbReference type="Gene3D" id="3.30.40.10">
    <property type="entry name" value="Zinc/RING finger domain, C3HC4 (zinc finger)"/>
    <property type="match status" value="1"/>
</dbReference>
<evidence type="ECO:0000256" key="1">
    <source>
        <dbReference type="PROSITE-ProRule" id="PRU00175"/>
    </source>
</evidence>
<gene>
    <name evidence="3" type="ORF">C1SCF055_LOCUS11647</name>
</gene>